<dbReference type="Pfam" id="PF01429">
    <property type="entry name" value="MBD"/>
    <property type="match status" value="1"/>
</dbReference>
<feature type="compositionally biased region" description="Polar residues" evidence="7">
    <location>
        <begin position="1143"/>
        <end position="1165"/>
    </location>
</feature>
<evidence type="ECO:0000259" key="8">
    <source>
        <dbReference type="PROSITE" id="PS50950"/>
    </source>
</evidence>
<evidence type="ECO:0000256" key="3">
    <source>
        <dbReference type="ARBA" id="ARBA00022833"/>
    </source>
</evidence>
<evidence type="ECO:0000256" key="7">
    <source>
        <dbReference type="SAM" id="MobiDB-lite"/>
    </source>
</evidence>
<feature type="region of interest" description="Disordered" evidence="7">
    <location>
        <begin position="1613"/>
        <end position="1662"/>
    </location>
</feature>
<protein>
    <submittedName>
        <fullName evidence="10">Uncharacterized protein</fullName>
    </submittedName>
</protein>
<dbReference type="Pfam" id="PF21789">
    <property type="entry name" value="TNP-like_RNaseH_C"/>
    <property type="match status" value="2"/>
</dbReference>
<dbReference type="Gene3D" id="1.10.340.30">
    <property type="entry name" value="Hypothetical protein, domain 2"/>
    <property type="match status" value="1"/>
</dbReference>
<evidence type="ECO:0000256" key="4">
    <source>
        <dbReference type="ARBA" id="ARBA00023125"/>
    </source>
</evidence>
<organism evidence="10 11">
    <name type="scientific">Petrolisthes cinctipes</name>
    <name type="common">Flat porcelain crab</name>
    <dbReference type="NCBI Taxonomy" id="88211"/>
    <lineage>
        <taxon>Eukaryota</taxon>
        <taxon>Metazoa</taxon>
        <taxon>Ecdysozoa</taxon>
        <taxon>Arthropoda</taxon>
        <taxon>Crustacea</taxon>
        <taxon>Multicrustacea</taxon>
        <taxon>Malacostraca</taxon>
        <taxon>Eumalacostraca</taxon>
        <taxon>Eucarida</taxon>
        <taxon>Decapoda</taxon>
        <taxon>Pleocyemata</taxon>
        <taxon>Anomura</taxon>
        <taxon>Galatheoidea</taxon>
        <taxon>Porcellanidae</taxon>
        <taxon>Petrolisthes</taxon>
    </lineage>
</organism>
<dbReference type="GO" id="GO:0006281">
    <property type="term" value="P:DNA repair"/>
    <property type="evidence" value="ECO:0007669"/>
    <property type="project" value="InterPro"/>
</dbReference>
<evidence type="ECO:0000256" key="2">
    <source>
        <dbReference type="ARBA" id="ARBA00022771"/>
    </source>
</evidence>
<dbReference type="InterPro" id="IPR001739">
    <property type="entry name" value="Methyl_CpG_DNA-bd"/>
</dbReference>
<proteinExistence type="predicted"/>
<feature type="compositionally biased region" description="Basic and acidic residues" evidence="7">
    <location>
        <begin position="1489"/>
        <end position="1504"/>
    </location>
</feature>
<dbReference type="PROSITE" id="PS50950">
    <property type="entry name" value="ZF_THAP"/>
    <property type="match status" value="2"/>
</dbReference>
<keyword evidence="11" id="KW-1185">Reference proteome</keyword>
<dbReference type="GO" id="GO:0003677">
    <property type="term" value="F:DNA binding"/>
    <property type="evidence" value="ECO:0007669"/>
    <property type="project" value="UniProtKB-UniRule"/>
</dbReference>
<dbReference type="PANTHER" id="PTHR47577:SF2">
    <property type="entry name" value="THAP DOMAIN CONTAINING 9"/>
    <property type="match status" value="1"/>
</dbReference>
<keyword evidence="1" id="KW-0479">Metal-binding</keyword>
<dbReference type="EMBL" id="JAWQEG010006770">
    <property type="protein sequence ID" value="KAK3853915.1"/>
    <property type="molecule type" value="Genomic_DNA"/>
</dbReference>
<evidence type="ECO:0000313" key="10">
    <source>
        <dbReference type="EMBL" id="KAK3853915.1"/>
    </source>
</evidence>
<evidence type="ECO:0000259" key="9">
    <source>
        <dbReference type="PROSITE" id="PS50982"/>
    </source>
</evidence>
<dbReference type="GO" id="GO:0003824">
    <property type="term" value="F:catalytic activity"/>
    <property type="evidence" value="ECO:0007669"/>
    <property type="project" value="InterPro"/>
</dbReference>
<dbReference type="InterPro" id="IPR011257">
    <property type="entry name" value="DNA_glycosylase"/>
</dbReference>
<dbReference type="InterPro" id="IPR048367">
    <property type="entry name" value="TNP-like_RNaseH_C"/>
</dbReference>
<dbReference type="SMART" id="SM00692">
    <property type="entry name" value="DM3"/>
    <property type="match status" value="2"/>
</dbReference>
<dbReference type="GO" id="GO:0008270">
    <property type="term" value="F:zinc ion binding"/>
    <property type="evidence" value="ECO:0007669"/>
    <property type="project" value="UniProtKB-KW"/>
</dbReference>
<dbReference type="SUPFAM" id="SSF57716">
    <property type="entry name" value="Glucocorticoid receptor-like (DNA-binding domain)"/>
    <property type="match status" value="2"/>
</dbReference>
<keyword evidence="3" id="KW-0862">Zinc</keyword>
<keyword evidence="4 5" id="KW-0238">DNA-binding</keyword>
<feature type="domain" description="THAP-type" evidence="8">
    <location>
        <begin position="697"/>
        <end position="777"/>
    </location>
</feature>
<dbReference type="SUPFAM" id="SSF54171">
    <property type="entry name" value="DNA-binding domain"/>
    <property type="match status" value="1"/>
</dbReference>
<dbReference type="PANTHER" id="PTHR47577">
    <property type="entry name" value="THAP DOMAIN-CONTAINING PROTEIN 6"/>
    <property type="match status" value="1"/>
</dbReference>
<feature type="compositionally biased region" description="Basic and acidic residues" evidence="7">
    <location>
        <begin position="1230"/>
        <end position="1265"/>
    </location>
</feature>
<reference evidence="10" key="1">
    <citation type="submission" date="2023-10" db="EMBL/GenBank/DDBJ databases">
        <title>Genome assemblies of two species of porcelain crab, Petrolisthes cinctipes and Petrolisthes manimaculis (Anomura: Porcellanidae).</title>
        <authorList>
            <person name="Angst P."/>
        </authorList>
    </citation>
    <scope>NUCLEOTIDE SEQUENCE</scope>
    <source>
        <strain evidence="10">PB745_01</strain>
        <tissue evidence="10">Gill</tissue>
    </source>
</reference>
<feature type="compositionally biased region" description="Low complexity" evidence="7">
    <location>
        <begin position="1477"/>
        <end position="1488"/>
    </location>
</feature>
<evidence type="ECO:0000256" key="6">
    <source>
        <dbReference type="SAM" id="Coils"/>
    </source>
</evidence>
<dbReference type="SMART" id="SM00980">
    <property type="entry name" value="THAP"/>
    <property type="match status" value="2"/>
</dbReference>
<dbReference type="InterPro" id="IPR016177">
    <property type="entry name" value="DNA-bd_dom_sf"/>
</dbReference>
<keyword evidence="2 5" id="KW-0863">Zinc-finger</keyword>
<dbReference type="SMART" id="SM00391">
    <property type="entry name" value="MBD"/>
    <property type="match status" value="1"/>
</dbReference>
<feature type="compositionally biased region" description="Basic and acidic residues" evidence="7">
    <location>
        <begin position="1454"/>
        <end position="1472"/>
    </location>
</feature>
<gene>
    <name evidence="10" type="ORF">Pcinc_039569</name>
</gene>
<feature type="compositionally biased region" description="Basic and acidic residues" evidence="7">
    <location>
        <begin position="1326"/>
        <end position="1435"/>
    </location>
</feature>
<keyword evidence="6" id="KW-0175">Coiled coil</keyword>
<feature type="domain" description="MBD" evidence="9">
    <location>
        <begin position="1536"/>
        <end position="1609"/>
    </location>
</feature>
<feature type="region of interest" description="Disordered" evidence="7">
    <location>
        <begin position="1143"/>
        <end position="1545"/>
    </location>
</feature>
<dbReference type="Gene3D" id="3.30.890.10">
    <property type="entry name" value="Methyl-cpg-binding Protein 2, Chain A"/>
    <property type="match status" value="1"/>
</dbReference>
<accession>A0AAE1BS70</accession>
<feature type="domain" description="THAP-type" evidence="8">
    <location>
        <begin position="26"/>
        <end position="106"/>
    </location>
</feature>
<evidence type="ECO:0000256" key="5">
    <source>
        <dbReference type="PROSITE-ProRule" id="PRU00309"/>
    </source>
</evidence>
<dbReference type="Proteomes" id="UP001286313">
    <property type="component" value="Unassembled WGS sequence"/>
</dbReference>
<dbReference type="Pfam" id="PF12017">
    <property type="entry name" value="Tnp_P_element"/>
    <property type="match status" value="1"/>
</dbReference>
<dbReference type="CDD" id="cd01396">
    <property type="entry name" value="MeCP2_MBD"/>
    <property type="match status" value="1"/>
</dbReference>
<dbReference type="InterPro" id="IPR038441">
    <property type="entry name" value="THAP_Znf_sf"/>
</dbReference>
<dbReference type="InterPro" id="IPR021896">
    <property type="entry name" value="THAP9-like_HTH"/>
</dbReference>
<feature type="coiled-coil region" evidence="6">
    <location>
        <begin position="234"/>
        <end position="275"/>
    </location>
</feature>
<sequence length="1826" mass="207410">MISCPSPQPASLLLAYARGVSLERKMPQCSGWKCHNRSDHSKRDGKSFHRFPKDPKMRRKWIHSLRLENFTPTAHTVVCGDHFEDICLNRTGQTTRLREGSIPSIFDFPAHLLKKIKPRKPPTQRSCPASTSIIDALQPDADKEYDITVDHNYVSTPCSVTVRDKIKPCKPPPQRSCPASTSVIDALQPDADKEYEVTITTKEPTCNLAFNKASNIVILDHNYVSSPCQLKRKLDLLIDEMKATKRKLRTVQRRAQRQKKKNVSLMDIVKNLQETKLISDSCSNVLQYSFSGVSHEVLHRILNEEKSHNEAYHPLLKSFALTLQFYSSEAYDYKIKPCKPPPQRSCPASTSVIDALQPDADKEYEVTITTKEPTCNLAFNKARFLGAIKSTMALYKQYVGQDKPLQYLLTYKLSQDHLELFFCAIRASGGFRNNPTALQFMSAYKRLLLRHEIKSGTGNVSAQDVTKVLTSATTSSILKRAVEDKTEDIMVARQYDLIHRSPAQKDHDYADCPNFSNLSNYKEAAVGYIAGYVVKMVKRNLACPECLSALLSSPSHTETSALLPSPSLASHTETKCIDESFSLIHTKDRGGLIKPSNDVVNICRSAEKIFQRMLKCNENQLYCIPRFPSVVAYSVLKELGITAFRGLESHMFECEPDNNHFFSLIKAVAFAYCEVRMHHLTNLLVAYARGVSLERKMPQCSGWKCHNRTDNYKRDGKSFHKFPKDPKMRRKWIHSLRLENFTPTAHTVVCGDHFEDICLNRTGQTTRLREGSIPSIFDFPAHLLKKIKPRKPPTQRSCPASTSIIDALQPDADKEYDITVDHNYVSTPCSVTVRDKIKPCKPPPQRSCPASTSVIDALQPDADKEYEVTITTKEPTCNLAFNKARFLGAIKSTMALYKQYVGQDKPLQYLLTYKLSQDHLELFFCAIRASGGFRNNPTALQFMSAYKRLLLRHEIKSGTGNVSAQDVTKVLTSATTSSILKRAVEDKTEDIMVARQYDLIHRSPAQKDHDYADCPNFSNLSNYKEAAVGYIAGYVVKMVKRNLACPECLSALLSSPSHTETSALLPSPSLASHTETKCIDESFSLIHTKDRGGLIKPSNDVVNICRSAEKIFQRMLKCNENQLYLLLRATKQPLYALIQPSTTPNNMAEAESTTEASLFSTSNEQESIKGVQDEGDNNSVGINGSVEDNSEINTAINGTQEKEEEEEEERQPIERKELEQEEKKEEEEEKQPMEKKESEEEGLGEKIEEEKKEEERQPLEIKKPEEEEEREEEKESTVEEDKDSGGKINSEEQTKEDIIIREKEAEEKEKKIEEIQKTVEDDEDKEMEREESKEEKGKESVGKEIENKDKKESENKEGKENESKEGKENESKEGKENESKEGKENERKEGKENERKEGKENESDNDIKVKEEGEEKTEKGETKDKDDIKETDNIKIMDINKASDDKTTEEEKEEKEKDKAENIETNEVKQENDAMETNEATETPTTPAIKKEEEGETAMKKEGEADLTNTKKGMKKKRESSTQNTTPVTKTPRKPGKGCAVTSEDLPEGWTRSVIQRASGASAGKFDVYYFSPLGKKLRSRKEVQMYCEQNNMDVDFSPFSFTFKAGGEVGQKVKQATPRAVSSPKTPKATPGRKRKMTADKSDAPLTKRGRGSSGHQSSEYFRNNKDEILGRVRLKAGNKWNPPRSPFSLFQESLYHDPWQLLVGTIFLNRTTGEEAVGKNILWKFLEKWPSAESTAKASWQEISQLIRPLGLHDKRAKMLIRFSEEYLTKDWMYPKELHGIGKYGNDSYRIFCVNEWRKIRPSDHMLNFYIDWLWDNHKYLGLD</sequence>
<evidence type="ECO:0000256" key="1">
    <source>
        <dbReference type="ARBA" id="ARBA00022723"/>
    </source>
</evidence>
<feature type="compositionally biased region" description="Basic and acidic residues" evidence="7">
    <location>
        <begin position="1273"/>
        <end position="1319"/>
    </location>
</feature>
<dbReference type="PROSITE" id="PS50982">
    <property type="entry name" value="MBD"/>
    <property type="match status" value="1"/>
</dbReference>
<name>A0AAE1BS70_PETCI</name>
<dbReference type="FunFam" id="1.10.340.30:FF:000007">
    <property type="entry name" value="Methyl-CpG-binding domain protein 4"/>
    <property type="match status" value="1"/>
</dbReference>
<dbReference type="SUPFAM" id="SSF48150">
    <property type="entry name" value="DNA-glycosylase"/>
    <property type="match status" value="1"/>
</dbReference>
<evidence type="ECO:0000313" key="11">
    <source>
        <dbReference type="Proteomes" id="UP001286313"/>
    </source>
</evidence>
<dbReference type="Pfam" id="PF05485">
    <property type="entry name" value="THAP"/>
    <property type="match status" value="2"/>
</dbReference>
<dbReference type="Gene3D" id="6.20.210.20">
    <property type="entry name" value="THAP domain"/>
    <property type="match status" value="2"/>
</dbReference>
<dbReference type="InterPro" id="IPR006612">
    <property type="entry name" value="THAP_Znf"/>
</dbReference>
<comment type="caution">
    <text evidence="10">The sequence shown here is derived from an EMBL/GenBank/DDBJ whole genome shotgun (WGS) entry which is preliminary data.</text>
</comment>
<feature type="compositionally biased region" description="Basic and acidic residues" evidence="7">
    <location>
        <begin position="1210"/>
        <end position="1223"/>
    </location>
</feature>